<dbReference type="GO" id="GO:0016020">
    <property type="term" value="C:membrane"/>
    <property type="evidence" value="ECO:0007669"/>
    <property type="project" value="InterPro"/>
</dbReference>
<feature type="transmembrane region" description="Helical" evidence="3">
    <location>
        <begin position="48"/>
        <end position="65"/>
    </location>
</feature>
<dbReference type="EMBL" id="VRTS01000008">
    <property type="protein sequence ID" value="TXK60733.1"/>
    <property type="molecule type" value="Genomic_DNA"/>
</dbReference>
<dbReference type="GO" id="GO:0016780">
    <property type="term" value="F:phosphotransferase activity, for other substituted phosphate groups"/>
    <property type="evidence" value="ECO:0007669"/>
    <property type="project" value="InterPro"/>
</dbReference>
<dbReference type="Pfam" id="PF01066">
    <property type="entry name" value="CDP-OH_P_transf"/>
    <property type="match status" value="1"/>
</dbReference>
<protein>
    <submittedName>
        <fullName evidence="4">CDP-alcohol phosphatidyltransferase family protein</fullName>
    </submittedName>
</protein>
<evidence type="ECO:0000256" key="1">
    <source>
        <dbReference type="ARBA" id="ARBA00022679"/>
    </source>
</evidence>
<feature type="transmembrane region" description="Helical" evidence="3">
    <location>
        <begin position="220"/>
        <end position="238"/>
    </location>
</feature>
<accession>A0A5C8KKY1</accession>
<dbReference type="InterPro" id="IPR043130">
    <property type="entry name" value="CDP-OH_PTrfase_TM_dom"/>
</dbReference>
<evidence type="ECO:0000256" key="3">
    <source>
        <dbReference type="SAM" id="Phobius"/>
    </source>
</evidence>
<gene>
    <name evidence="4" type="ORF">FU658_11345</name>
</gene>
<dbReference type="InterPro" id="IPR000462">
    <property type="entry name" value="CDP-OH_P_trans"/>
</dbReference>
<keyword evidence="3" id="KW-1133">Transmembrane helix</keyword>
<dbReference type="Gene3D" id="1.20.120.1760">
    <property type="match status" value="1"/>
</dbReference>
<comment type="similarity">
    <text evidence="2">Belongs to the CDP-alcohol phosphatidyltransferase class-I family.</text>
</comment>
<dbReference type="PROSITE" id="PS00379">
    <property type="entry name" value="CDP_ALCOHOL_P_TRANSF"/>
    <property type="match status" value="1"/>
</dbReference>
<keyword evidence="5" id="KW-1185">Reference proteome</keyword>
<feature type="transmembrane region" description="Helical" evidence="3">
    <location>
        <begin position="109"/>
        <end position="128"/>
    </location>
</feature>
<feature type="transmembrane region" description="Helical" evidence="3">
    <location>
        <begin position="140"/>
        <end position="160"/>
    </location>
</feature>
<feature type="transmembrane region" description="Helical" evidence="3">
    <location>
        <begin position="85"/>
        <end position="103"/>
    </location>
</feature>
<keyword evidence="3" id="KW-0812">Transmembrane</keyword>
<proteinExistence type="inferred from homology"/>
<feature type="transmembrane region" description="Helical" evidence="3">
    <location>
        <begin position="21"/>
        <end position="42"/>
    </location>
</feature>
<evidence type="ECO:0000313" key="4">
    <source>
        <dbReference type="EMBL" id="TXK60733.1"/>
    </source>
</evidence>
<evidence type="ECO:0000256" key="2">
    <source>
        <dbReference type="RuleBase" id="RU003750"/>
    </source>
</evidence>
<comment type="caution">
    <text evidence="4">The sequence shown here is derived from an EMBL/GenBank/DDBJ whole genome shotgun (WGS) entry which is preliminary data.</text>
</comment>
<dbReference type="RefSeq" id="WP_147892192.1">
    <property type="nucleotide sequence ID" value="NZ_VRTS01000008.1"/>
</dbReference>
<name>A0A5C8KKY1_9GAMM</name>
<dbReference type="GO" id="GO:0008654">
    <property type="term" value="P:phospholipid biosynthetic process"/>
    <property type="evidence" value="ECO:0007669"/>
    <property type="project" value="InterPro"/>
</dbReference>
<organism evidence="4 5">
    <name type="scientific">Alkalisalibacterium limincola</name>
    <dbReference type="NCBI Taxonomy" id="2699169"/>
    <lineage>
        <taxon>Bacteria</taxon>
        <taxon>Pseudomonadati</taxon>
        <taxon>Pseudomonadota</taxon>
        <taxon>Gammaproteobacteria</taxon>
        <taxon>Lysobacterales</taxon>
        <taxon>Lysobacteraceae</taxon>
        <taxon>Alkalisalibacterium</taxon>
    </lineage>
</organism>
<dbReference type="AlphaFoldDB" id="A0A5C8KKY1"/>
<dbReference type="OrthoDB" id="9796672at2"/>
<dbReference type="InterPro" id="IPR048254">
    <property type="entry name" value="CDP_ALCOHOL_P_TRANSF_CS"/>
</dbReference>
<keyword evidence="3" id="KW-0472">Membrane</keyword>
<reference evidence="4 5" key="1">
    <citation type="submission" date="2019-08" db="EMBL/GenBank/DDBJ databases">
        <authorList>
            <person name="Karlyshev A.V."/>
        </authorList>
    </citation>
    <scope>NUCLEOTIDE SEQUENCE [LARGE SCALE GENOMIC DNA]</scope>
    <source>
        <strain evidence="4 5">Alg18-2.2</strain>
    </source>
</reference>
<sequence>MSTTRQRAAVKLRHVPGPAPVADLAWGALALAAAGWALAAALPLDVPALAAGAAAYVLVAVLVAARAPSGEGRGARLGAANRVTLVRATLGCVLAMLALGAATSAAAQWTMIAVATLALSLDGVDGALARRLGQQSRFGARFDMETDAAVLLVLSLAVVLSGKLGPWVLAIGAMRYAFVAAGRVWPALRADLPPSLARRVVCVVQGIALCVALGPIVPSWLAAIAVAIALLLLLASFARDTAWLLRHSAGSTRRTRPSDASVRR</sequence>
<dbReference type="Proteomes" id="UP000321248">
    <property type="component" value="Unassembled WGS sequence"/>
</dbReference>
<evidence type="ECO:0000313" key="5">
    <source>
        <dbReference type="Proteomes" id="UP000321248"/>
    </source>
</evidence>
<keyword evidence="1 2" id="KW-0808">Transferase</keyword>